<dbReference type="Pfam" id="PF00027">
    <property type="entry name" value="cNMP_binding"/>
    <property type="match status" value="1"/>
</dbReference>
<dbReference type="PROSITE" id="PS50042">
    <property type="entry name" value="CNMP_BINDING_3"/>
    <property type="match status" value="1"/>
</dbReference>
<evidence type="ECO:0000259" key="5">
    <source>
        <dbReference type="PROSITE" id="PS51063"/>
    </source>
</evidence>
<name>A0A974WE10_9BACT</name>
<dbReference type="InterPro" id="IPR014710">
    <property type="entry name" value="RmlC-like_jellyroll"/>
</dbReference>
<dbReference type="AlphaFoldDB" id="A0A974WE10"/>
<reference evidence="6" key="1">
    <citation type="submission" date="2021-02" db="EMBL/GenBank/DDBJ databases">
        <title>Fulvivirga sp. S481 isolated from sea water.</title>
        <authorList>
            <person name="Bae S.S."/>
            <person name="Baek K."/>
        </authorList>
    </citation>
    <scope>NUCLEOTIDE SEQUENCE</scope>
    <source>
        <strain evidence="6">S481</strain>
    </source>
</reference>
<sequence length="210" mass="24441">MDRTRIQSYLENIGLEPPLISELLNLGKFKEAKVGDVVVKSGARSQYIPLVLTGVLKVMREDPERGDVFLYYLEGGDTCAMSISCCLEPSNNQFKVTAEEDSQVWMIPMNHFDSWIVKYPAFRKFIFSSYKMRFDELLNTIDSMAFMNLDERLYKYLLDKKQSSGSYEIHKTHAEIARELNTSRVVISRLLKKLEKEDKIEQHRNKIEIL</sequence>
<dbReference type="InterPro" id="IPR012318">
    <property type="entry name" value="HTH_CRP"/>
</dbReference>
<dbReference type="EMBL" id="CP070608">
    <property type="protein sequence ID" value="QSE96539.1"/>
    <property type="molecule type" value="Genomic_DNA"/>
</dbReference>
<dbReference type="InterPro" id="IPR036388">
    <property type="entry name" value="WH-like_DNA-bd_sf"/>
</dbReference>
<evidence type="ECO:0000256" key="1">
    <source>
        <dbReference type="ARBA" id="ARBA00023015"/>
    </source>
</evidence>
<dbReference type="Pfam" id="PF13545">
    <property type="entry name" value="HTH_Crp_2"/>
    <property type="match status" value="1"/>
</dbReference>
<evidence type="ECO:0000256" key="3">
    <source>
        <dbReference type="ARBA" id="ARBA00023163"/>
    </source>
</evidence>
<evidence type="ECO:0000313" key="7">
    <source>
        <dbReference type="Proteomes" id="UP000662783"/>
    </source>
</evidence>
<dbReference type="InterPro" id="IPR000595">
    <property type="entry name" value="cNMP-bd_dom"/>
</dbReference>
<dbReference type="Gene3D" id="2.60.120.10">
    <property type="entry name" value="Jelly Rolls"/>
    <property type="match status" value="1"/>
</dbReference>
<dbReference type="GO" id="GO:0003700">
    <property type="term" value="F:DNA-binding transcription factor activity"/>
    <property type="evidence" value="ECO:0007669"/>
    <property type="project" value="TreeGrafter"/>
</dbReference>
<dbReference type="KEGG" id="fuv:JR347_13135"/>
<dbReference type="GO" id="GO:0003677">
    <property type="term" value="F:DNA binding"/>
    <property type="evidence" value="ECO:0007669"/>
    <property type="project" value="UniProtKB-KW"/>
</dbReference>
<evidence type="ECO:0000256" key="2">
    <source>
        <dbReference type="ARBA" id="ARBA00023125"/>
    </source>
</evidence>
<dbReference type="GO" id="GO:0005829">
    <property type="term" value="C:cytosol"/>
    <property type="evidence" value="ECO:0007669"/>
    <property type="project" value="TreeGrafter"/>
</dbReference>
<gene>
    <name evidence="6" type="ORF">JR347_13135</name>
</gene>
<dbReference type="SUPFAM" id="SSF46785">
    <property type="entry name" value="Winged helix' DNA-binding domain"/>
    <property type="match status" value="1"/>
</dbReference>
<feature type="domain" description="Cyclic nucleotide-binding" evidence="4">
    <location>
        <begin position="14"/>
        <end position="133"/>
    </location>
</feature>
<keyword evidence="7" id="KW-1185">Reference proteome</keyword>
<dbReference type="InterPro" id="IPR036390">
    <property type="entry name" value="WH_DNA-bd_sf"/>
</dbReference>
<dbReference type="Gene3D" id="1.10.10.10">
    <property type="entry name" value="Winged helix-like DNA-binding domain superfamily/Winged helix DNA-binding domain"/>
    <property type="match status" value="1"/>
</dbReference>
<dbReference type="InterPro" id="IPR018490">
    <property type="entry name" value="cNMP-bd_dom_sf"/>
</dbReference>
<keyword evidence="3" id="KW-0804">Transcription</keyword>
<dbReference type="RefSeq" id="WP_205721053.1">
    <property type="nucleotide sequence ID" value="NZ_CP070608.1"/>
</dbReference>
<dbReference type="InterPro" id="IPR050397">
    <property type="entry name" value="Env_Response_Regulators"/>
</dbReference>
<dbReference type="PROSITE" id="PS51063">
    <property type="entry name" value="HTH_CRP_2"/>
    <property type="match status" value="1"/>
</dbReference>
<dbReference type="Proteomes" id="UP000662783">
    <property type="component" value="Chromosome"/>
</dbReference>
<keyword evidence="1" id="KW-0805">Transcription regulation</keyword>
<proteinExistence type="predicted"/>
<dbReference type="SMART" id="SM00419">
    <property type="entry name" value="HTH_CRP"/>
    <property type="match status" value="1"/>
</dbReference>
<evidence type="ECO:0000259" key="4">
    <source>
        <dbReference type="PROSITE" id="PS50042"/>
    </source>
</evidence>
<protein>
    <submittedName>
        <fullName evidence="6">Crp/Fnr family transcriptional regulator</fullName>
    </submittedName>
</protein>
<accession>A0A974WE10</accession>
<evidence type="ECO:0000313" key="6">
    <source>
        <dbReference type="EMBL" id="QSE96539.1"/>
    </source>
</evidence>
<organism evidence="6 7">
    <name type="scientific">Fulvivirga lutea</name>
    <dbReference type="NCBI Taxonomy" id="2810512"/>
    <lineage>
        <taxon>Bacteria</taxon>
        <taxon>Pseudomonadati</taxon>
        <taxon>Bacteroidota</taxon>
        <taxon>Cytophagia</taxon>
        <taxon>Cytophagales</taxon>
        <taxon>Fulvivirgaceae</taxon>
        <taxon>Fulvivirga</taxon>
    </lineage>
</organism>
<keyword evidence="2" id="KW-0238">DNA-binding</keyword>
<dbReference type="PANTHER" id="PTHR24567">
    <property type="entry name" value="CRP FAMILY TRANSCRIPTIONAL REGULATORY PROTEIN"/>
    <property type="match status" value="1"/>
</dbReference>
<dbReference type="SUPFAM" id="SSF51206">
    <property type="entry name" value="cAMP-binding domain-like"/>
    <property type="match status" value="1"/>
</dbReference>
<dbReference type="PANTHER" id="PTHR24567:SF26">
    <property type="entry name" value="REGULATORY PROTEIN YEIL"/>
    <property type="match status" value="1"/>
</dbReference>
<feature type="domain" description="HTH crp-type" evidence="5">
    <location>
        <begin position="147"/>
        <end position="210"/>
    </location>
</feature>
<dbReference type="CDD" id="cd00038">
    <property type="entry name" value="CAP_ED"/>
    <property type="match status" value="1"/>
</dbReference>